<keyword evidence="2" id="KW-1185">Reference proteome</keyword>
<gene>
    <name evidence="1" type="ORF">T01_6488</name>
</gene>
<name>A0A0V1BYX5_TRISP</name>
<protein>
    <submittedName>
        <fullName evidence="1">Uncharacterized protein</fullName>
    </submittedName>
</protein>
<dbReference type="EMBL" id="JYDH01000004">
    <property type="protein sequence ID" value="KRY42253.1"/>
    <property type="molecule type" value="Genomic_DNA"/>
</dbReference>
<organism evidence="1 2">
    <name type="scientific">Trichinella spiralis</name>
    <name type="common">Trichina worm</name>
    <dbReference type="NCBI Taxonomy" id="6334"/>
    <lineage>
        <taxon>Eukaryota</taxon>
        <taxon>Metazoa</taxon>
        <taxon>Ecdysozoa</taxon>
        <taxon>Nematoda</taxon>
        <taxon>Enoplea</taxon>
        <taxon>Dorylaimia</taxon>
        <taxon>Trichinellida</taxon>
        <taxon>Trichinellidae</taxon>
        <taxon>Trichinella</taxon>
    </lineage>
</organism>
<comment type="caution">
    <text evidence="1">The sequence shown here is derived from an EMBL/GenBank/DDBJ whole genome shotgun (WGS) entry which is preliminary data.</text>
</comment>
<dbReference type="InParanoid" id="A0A0V1BYX5"/>
<dbReference type="Proteomes" id="UP000054776">
    <property type="component" value="Unassembled WGS sequence"/>
</dbReference>
<dbReference type="AlphaFoldDB" id="A0A0V1BYX5"/>
<proteinExistence type="predicted"/>
<evidence type="ECO:0000313" key="2">
    <source>
        <dbReference type="Proteomes" id="UP000054776"/>
    </source>
</evidence>
<sequence>MNETDIFGNGIAKINFNHANMRLVMKYFMPSVIKLYVEEQVNGCPCSVAVITSALHAEGPWFEPRQGQDFLTKVP</sequence>
<evidence type="ECO:0000313" key="1">
    <source>
        <dbReference type="EMBL" id="KRY42253.1"/>
    </source>
</evidence>
<accession>A0A0V1BYX5</accession>
<reference evidence="1 2" key="1">
    <citation type="submission" date="2015-01" db="EMBL/GenBank/DDBJ databases">
        <title>Evolution of Trichinella species and genotypes.</title>
        <authorList>
            <person name="Korhonen P.K."/>
            <person name="Edoardo P."/>
            <person name="Giuseppe L.R."/>
            <person name="Gasser R.B."/>
        </authorList>
    </citation>
    <scope>NUCLEOTIDE SEQUENCE [LARGE SCALE GENOMIC DNA]</scope>
    <source>
        <strain evidence="1">ISS3</strain>
    </source>
</reference>
<dbReference type="OrthoDB" id="10282459at2759"/>